<dbReference type="OrthoDB" id="1436341at2759"/>
<name>A0A6J5XCA1_PRUAR</name>
<dbReference type="AlphaFoldDB" id="A0A6J5XCA1"/>
<feature type="compositionally biased region" description="Polar residues" evidence="1">
    <location>
        <begin position="27"/>
        <end position="36"/>
    </location>
</feature>
<evidence type="ECO:0000256" key="1">
    <source>
        <dbReference type="SAM" id="MobiDB-lite"/>
    </source>
</evidence>
<evidence type="ECO:0000313" key="2">
    <source>
        <dbReference type="EMBL" id="CAB4309535.1"/>
    </source>
</evidence>
<feature type="compositionally biased region" description="Basic residues" evidence="1">
    <location>
        <begin position="12"/>
        <end position="21"/>
    </location>
</feature>
<gene>
    <name evidence="2" type="ORF">ORAREDHAP_LOCUS30782</name>
</gene>
<sequence>MLKPIGREPRTKRQGKPRHPKLPIASLSLNVLNREQGQGKARQGKASQSHDMPKQGKAKHVKATTRQGKACPGKARQGMPRQVKVMRREGKYVKIQSVGSVVSPSFGGKLNGKRGGRDESKRRKAKSQWIVVARPLYHLQYPVTYLSRLQRILPAAQ</sequence>
<dbReference type="EMBL" id="CAEKKB010000005">
    <property type="protein sequence ID" value="CAB4309535.1"/>
    <property type="molecule type" value="Genomic_DNA"/>
</dbReference>
<protein>
    <submittedName>
        <fullName evidence="2">Uncharacterized protein</fullName>
    </submittedName>
</protein>
<proteinExistence type="predicted"/>
<dbReference type="Proteomes" id="UP000507245">
    <property type="component" value="Unassembled WGS sequence"/>
</dbReference>
<feature type="compositionally biased region" description="Basic and acidic residues" evidence="1">
    <location>
        <begin position="1"/>
        <end position="11"/>
    </location>
</feature>
<reference evidence="3" key="1">
    <citation type="journal article" date="2020" name="Genome Biol.">
        <title>Gamete binning: chromosome-level and haplotype-resolved genome assembly enabled by high-throughput single-cell sequencing of gamete genomes.</title>
        <authorList>
            <person name="Campoy J.A."/>
            <person name="Sun H."/>
            <person name="Goel M."/>
            <person name="Jiao W.-B."/>
            <person name="Folz-Donahue K."/>
            <person name="Wang N."/>
            <person name="Rubio M."/>
            <person name="Liu C."/>
            <person name="Kukat C."/>
            <person name="Ruiz D."/>
            <person name="Huettel B."/>
            <person name="Schneeberger K."/>
        </authorList>
    </citation>
    <scope>NUCLEOTIDE SEQUENCE [LARGE SCALE GENOMIC DNA]</scope>
    <source>
        <strain evidence="3">cv. Rojo Pasion</strain>
    </source>
</reference>
<accession>A0A6J5XCA1</accession>
<organism evidence="2 3">
    <name type="scientific">Prunus armeniaca</name>
    <name type="common">Apricot</name>
    <name type="synonym">Armeniaca vulgaris</name>
    <dbReference type="NCBI Taxonomy" id="36596"/>
    <lineage>
        <taxon>Eukaryota</taxon>
        <taxon>Viridiplantae</taxon>
        <taxon>Streptophyta</taxon>
        <taxon>Embryophyta</taxon>
        <taxon>Tracheophyta</taxon>
        <taxon>Spermatophyta</taxon>
        <taxon>Magnoliopsida</taxon>
        <taxon>eudicotyledons</taxon>
        <taxon>Gunneridae</taxon>
        <taxon>Pentapetalae</taxon>
        <taxon>rosids</taxon>
        <taxon>fabids</taxon>
        <taxon>Rosales</taxon>
        <taxon>Rosaceae</taxon>
        <taxon>Amygdaloideae</taxon>
        <taxon>Amygdaleae</taxon>
        <taxon>Prunus</taxon>
    </lineage>
</organism>
<evidence type="ECO:0000313" key="3">
    <source>
        <dbReference type="Proteomes" id="UP000507245"/>
    </source>
</evidence>
<feature type="region of interest" description="Disordered" evidence="1">
    <location>
        <begin position="1"/>
        <end position="82"/>
    </location>
</feature>
<keyword evidence="3" id="KW-1185">Reference proteome</keyword>
<feature type="region of interest" description="Disordered" evidence="1">
    <location>
        <begin position="103"/>
        <end position="126"/>
    </location>
</feature>